<accession>A0A1B4LES1</accession>
<dbReference type="EMBL" id="CP013420">
    <property type="protein sequence ID" value="AOJ75674.1"/>
    <property type="molecule type" value="Genomic_DNA"/>
</dbReference>
<dbReference type="AlphaFoldDB" id="A0A1B4LES1"/>
<sequence length="82" mass="8852">MRNRGDAVRAGGASRSSWQARTAASGARRCGEAQSRSMGRCVCARATRRSLDGPSKRSAVCDVVRFRLLLHRLQHVAVVASV</sequence>
<name>A0A1B4LES1_9BURK</name>
<gene>
    <name evidence="2" type="ORF">WJ35_11810</name>
</gene>
<evidence type="ECO:0000256" key="1">
    <source>
        <dbReference type="SAM" id="MobiDB-lite"/>
    </source>
</evidence>
<feature type="region of interest" description="Disordered" evidence="1">
    <location>
        <begin position="1"/>
        <end position="20"/>
    </location>
</feature>
<protein>
    <submittedName>
        <fullName evidence="2">Uncharacterized protein</fullName>
    </submittedName>
</protein>
<reference evidence="2 3" key="1">
    <citation type="submission" date="2015-12" db="EMBL/GenBank/DDBJ databases">
        <title>Diversity of Burkholderia near neighbor genomes.</title>
        <authorList>
            <person name="Sahl J."/>
            <person name="Wagner D."/>
            <person name="Keim P."/>
        </authorList>
    </citation>
    <scope>NUCLEOTIDE SEQUENCE [LARGE SCALE GENOMIC DNA]</scope>
    <source>
        <strain evidence="2 3">MSMB0783</strain>
    </source>
</reference>
<evidence type="ECO:0000313" key="3">
    <source>
        <dbReference type="Proteomes" id="UP000243680"/>
    </source>
</evidence>
<evidence type="ECO:0000313" key="2">
    <source>
        <dbReference type="EMBL" id="AOJ75674.1"/>
    </source>
</evidence>
<proteinExistence type="predicted"/>
<dbReference type="Proteomes" id="UP000243680">
    <property type="component" value="Chromosome 1"/>
</dbReference>
<organism evidence="2 3">
    <name type="scientific">Burkholderia ubonensis</name>
    <dbReference type="NCBI Taxonomy" id="101571"/>
    <lineage>
        <taxon>Bacteria</taxon>
        <taxon>Pseudomonadati</taxon>
        <taxon>Pseudomonadota</taxon>
        <taxon>Betaproteobacteria</taxon>
        <taxon>Burkholderiales</taxon>
        <taxon>Burkholderiaceae</taxon>
        <taxon>Burkholderia</taxon>
        <taxon>Burkholderia cepacia complex</taxon>
    </lineage>
</organism>